<name>A0A835LV95_9MAGN</name>
<feature type="region of interest" description="SAW" evidence="3">
    <location>
        <begin position="496"/>
        <end position="572"/>
    </location>
</feature>
<comment type="caution">
    <text evidence="5">The sequence shown here is derived from an EMBL/GenBank/DDBJ whole genome shotgun (WGS) entry which is preliminary data.</text>
</comment>
<sequence>MANVFFSFEPFESSAFQNGYDSLQGDMREGLNKRKQAYSSAVEGCGVTDHITYKHGFNQHKAPEETIQISRYHEEMFSDFEMLDETVYSQSSQESPKLESILHEISDIAEHKKEQQISLASLKLLSNYRSELRRSNEDKLNKQRPTSTTADGRRLSTEEVLRVAGARYIQLFVEKDDDLSMLGHPFGCALFGLSDEEIKDVELVHFLLGAVEKVGNKQFERASKLLSQCYYLASNTGNPVQRVVYYFAEALQERIDRETGRTPFGKRTQDVDVEEAMMSLNPAIMGYYQRLPFSQMLQVAGTQAIMENIGLAKRVHLIDLSIRTGMQWIVLMHALAARSECPVELFKVTAIGTTSQQTIEETGRRLSGFAETINLPFSFKVVMVSHMKDIKEDLFELQAEEAVAVFSPMVLRTMIAQPDHLEDLMKAIKHINPCIMVISEMEADHNSPIFVSRFVETLFFYGAFFDSFDACTDRDDQNRMMAEKIFSSQAIRNIVATEGQERTIRHVGINVWRAFFSQFEMVETELSESSLYQARLVLEKFACASSCSLDMKGKCLTMGWKGTPFHSLSAWKFHQSDVSMCETAT</sequence>
<evidence type="ECO:0000256" key="3">
    <source>
        <dbReference type="PROSITE-ProRule" id="PRU01191"/>
    </source>
</evidence>
<dbReference type="InterPro" id="IPR005202">
    <property type="entry name" value="TF_GRAS"/>
</dbReference>
<reference evidence="5 6" key="1">
    <citation type="submission" date="2020-10" db="EMBL/GenBank/DDBJ databases">
        <title>The Coptis chinensis genome and diversification of protoberbering-type alkaloids.</title>
        <authorList>
            <person name="Wang B."/>
            <person name="Shu S."/>
            <person name="Song C."/>
            <person name="Liu Y."/>
        </authorList>
    </citation>
    <scope>NUCLEOTIDE SEQUENCE [LARGE SCALE GENOMIC DNA]</scope>
    <source>
        <strain evidence="5">HL-2020</strain>
        <tissue evidence="5">Leaf</tissue>
    </source>
</reference>
<comment type="similarity">
    <text evidence="3">Belongs to the GRAS family.</text>
</comment>
<dbReference type="Pfam" id="PF03514">
    <property type="entry name" value="GRAS"/>
    <property type="match status" value="1"/>
</dbReference>
<dbReference type="AlphaFoldDB" id="A0A835LV95"/>
<protein>
    <recommendedName>
        <fullName evidence="7">DELLA protein RGL1</fullName>
    </recommendedName>
</protein>
<accession>A0A835LV95</accession>
<keyword evidence="1" id="KW-0805">Transcription regulation</keyword>
<evidence type="ECO:0000256" key="2">
    <source>
        <dbReference type="ARBA" id="ARBA00023163"/>
    </source>
</evidence>
<feature type="region of interest" description="Disordered" evidence="4">
    <location>
        <begin position="134"/>
        <end position="154"/>
    </location>
</feature>
<dbReference type="PROSITE" id="PS50985">
    <property type="entry name" value="GRAS"/>
    <property type="match status" value="1"/>
</dbReference>
<keyword evidence="2" id="KW-0804">Transcription</keyword>
<dbReference type="PANTHER" id="PTHR31636">
    <property type="entry name" value="OSJNBA0084A10.13 PROTEIN-RELATED"/>
    <property type="match status" value="1"/>
</dbReference>
<organism evidence="5 6">
    <name type="scientific">Coptis chinensis</name>
    <dbReference type="NCBI Taxonomy" id="261450"/>
    <lineage>
        <taxon>Eukaryota</taxon>
        <taxon>Viridiplantae</taxon>
        <taxon>Streptophyta</taxon>
        <taxon>Embryophyta</taxon>
        <taxon>Tracheophyta</taxon>
        <taxon>Spermatophyta</taxon>
        <taxon>Magnoliopsida</taxon>
        <taxon>Ranunculales</taxon>
        <taxon>Ranunculaceae</taxon>
        <taxon>Coptidoideae</taxon>
        <taxon>Coptis</taxon>
    </lineage>
</organism>
<evidence type="ECO:0000256" key="1">
    <source>
        <dbReference type="ARBA" id="ARBA00023015"/>
    </source>
</evidence>
<dbReference type="OrthoDB" id="770224at2759"/>
<evidence type="ECO:0008006" key="7">
    <source>
        <dbReference type="Google" id="ProtNLM"/>
    </source>
</evidence>
<evidence type="ECO:0000313" key="6">
    <source>
        <dbReference type="Proteomes" id="UP000631114"/>
    </source>
</evidence>
<feature type="region of interest" description="Leucine repeat II (LRII)" evidence="3">
    <location>
        <begin position="361"/>
        <end position="393"/>
    </location>
</feature>
<proteinExistence type="inferred from homology"/>
<comment type="caution">
    <text evidence="3">Lacks conserved residue(s) required for the propagation of feature annotation.</text>
</comment>
<dbReference type="Proteomes" id="UP000631114">
    <property type="component" value="Unassembled WGS sequence"/>
</dbReference>
<gene>
    <name evidence="5" type="ORF">IFM89_008028</name>
</gene>
<evidence type="ECO:0000313" key="5">
    <source>
        <dbReference type="EMBL" id="KAF9604584.1"/>
    </source>
</evidence>
<keyword evidence="6" id="KW-1185">Reference proteome</keyword>
<evidence type="ECO:0000256" key="4">
    <source>
        <dbReference type="SAM" id="MobiDB-lite"/>
    </source>
</evidence>
<dbReference type="EMBL" id="JADFTS010000005">
    <property type="protein sequence ID" value="KAF9604584.1"/>
    <property type="molecule type" value="Genomic_DNA"/>
</dbReference>